<reference evidence="1" key="1">
    <citation type="submission" date="2019-08" db="EMBL/GenBank/DDBJ databases">
        <authorList>
            <person name="Kucharzyk K."/>
            <person name="Murdoch R.W."/>
            <person name="Higgins S."/>
            <person name="Loffler F."/>
        </authorList>
    </citation>
    <scope>NUCLEOTIDE SEQUENCE</scope>
</reference>
<comment type="caution">
    <text evidence="1">The sequence shown here is derived from an EMBL/GenBank/DDBJ whole genome shotgun (WGS) entry which is preliminary data.</text>
</comment>
<organism evidence="1">
    <name type="scientific">bioreactor metagenome</name>
    <dbReference type="NCBI Taxonomy" id="1076179"/>
    <lineage>
        <taxon>unclassified sequences</taxon>
        <taxon>metagenomes</taxon>
        <taxon>ecological metagenomes</taxon>
    </lineage>
</organism>
<protein>
    <submittedName>
        <fullName evidence="1">Uncharacterized protein</fullName>
    </submittedName>
</protein>
<evidence type="ECO:0000313" key="1">
    <source>
        <dbReference type="EMBL" id="MPN39112.1"/>
    </source>
</evidence>
<sequence>MARVSFRKDGFVGQHAQDEGEYTTIPIQVPQGVHGIRINAATATGGQVHCAVLTGDGQEISGMTLRDSAVISGDYCDAELSWQGGKTLSALQGSEIKLQFAARAATIFSFELI</sequence>
<proteinExistence type="predicted"/>
<name>A0A645HL20_9ZZZZ</name>
<dbReference type="AlphaFoldDB" id="A0A645HL20"/>
<dbReference type="EMBL" id="VSSQ01094732">
    <property type="protein sequence ID" value="MPN39112.1"/>
    <property type="molecule type" value="Genomic_DNA"/>
</dbReference>
<gene>
    <name evidence="1" type="ORF">SDC9_186639</name>
</gene>
<accession>A0A645HL20</accession>